<gene>
    <name evidence="1" type="ORF">CkaCkLH20_09345</name>
</gene>
<evidence type="ECO:0000313" key="1">
    <source>
        <dbReference type="EMBL" id="KAF9873182.1"/>
    </source>
</evidence>
<reference evidence="1" key="1">
    <citation type="submission" date="2020-03" db="EMBL/GenBank/DDBJ databases">
        <authorList>
            <person name="He L."/>
        </authorList>
    </citation>
    <scope>NUCLEOTIDE SEQUENCE</scope>
    <source>
        <strain evidence="1">CkLH20</strain>
    </source>
</reference>
<protein>
    <submittedName>
        <fullName evidence="1">Phosphotransferase enzyme family protein</fullName>
    </submittedName>
</protein>
<sequence>MNHEKFQERLDLPTDISPVEYQEDVPFPYNNFIYKITLKKPAYVDSFSDAGPYTTPPPAEGVSTIVLRLANPKAQDIIQDNRVENEVAAMYLARQGLLAFKPEVAGLIPAVYAWKSHQGAKGSYSWTLMEYKEGVPLDTKFPGLSEEDQKDVLGQIADVFTGIQQAPLPESIKSHGGLTIDDGGNIVGGKMTILEGAPWTSYSDFWRTRLAFRLKDADESPALEGWKPNGVRGRIDSFLSSGLETYLANSGVDATNNIQYDPESKKITGVLDFDWAYISHPCHEFFTSLGDVGGSTGGGTARDPDLSGGRLAKAILTGNFDIPDLPEEAARQLTRAKAWDDALAARGALRPSAISGITALDRLSKLEALLGPFILTHPVMLKRRTAEQIADTRRATEKQLVECLEIFDY</sequence>
<reference evidence="1" key="2">
    <citation type="submission" date="2020-11" db="EMBL/GenBank/DDBJ databases">
        <title>Whole genome sequencing of Colletotrichum sp.</title>
        <authorList>
            <person name="Li H."/>
        </authorList>
    </citation>
    <scope>NUCLEOTIDE SEQUENCE</scope>
    <source>
        <strain evidence="1">CkLH20</strain>
    </source>
</reference>
<dbReference type="InterPro" id="IPR051678">
    <property type="entry name" value="AGP_Transferase"/>
</dbReference>
<proteinExistence type="predicted"/>
<dbReference type="InterPro" id="IPR011009">
    <property type="entry name" value="Kinase-like_dom_sf"/>
</dbReference>
<dbReference type="Proteomes" id="UP000781932">
    <property type="component" value="Unassembled WGS sequence"/>
</dbReference>
<dbReference type="AlphaFoldDB" id="A0A9P6LI33"/>
<dbReference type="PANTHER" id="PTHR21310">
    <property type="entry name" value="AMINOGLYCOSIDE PHOSPHOTRANSFERASE-RELATED-RELATED"/>
    <property type="match status" value="1"/>
</dbReference>
<dbReference type="EMBL" id="JAATWM020000033">
    <property type="protein sequence ID" value="KAF9873182.1"/>
    <property type="molecule type" value="Genomic_DNA"/>
</dbReference>
<keyword evidence="2" id="KW-1185">Reference proteome</keyword>
<dbReference type="OrthoDB" id="2831558at2759"/>
<dbReference type="RefSeq" id="XP_038742643.1">
    <property type="nucleotide sequence ID" value="XM_038892060.1"/>
</dbReference>
<accession>A0A9P6LI33</accession>
<comment type="caution">
    <text evidence="1">The sequence shown here is derived from an EMBL/GenBank/DDBJ whole genome shotgun (WGS) entry which is preliminary data.</text>
</comment>
<name>A0A9P6LI33_9PEZI</name>
<dbReference type="SUPFAM" id="SSF56112">
    <property type="entry name" value="Protein kinase-like (PK-like)"/>
    <property type="match status" value="1"/>
</dbReference>
<dbReference type="GeneID" id="62165134"/>
<dbReference type="PANTHER" id="PTHR21310:SF15">
    <property type="entry name" value="AMINOGLYCOSIDE PHOSPHOTRANSFERASE DOMAIN-CONTAINING PROTEIN"/>
    <property type="match status" value="1"/>
</dbReference>
<organism evidence="1 2">
    <name type="scientific">Colletotrichum karsti</name>
    <dbReference type="NCBI Taxonomy" id="1095194"/>
    <lineage>
        <taxon>Eukaryota</taxon>
        <taxon>Fungi</taxon>
        <taxon>Dikarya</taxon>
        <taxon>Ascomycota</taxon>
        <taxon>Pezizomycotina</taxon>
        <taxon>Sordariomycetes</taxon>
        <taxon>Hypocreomycetidae</taxon>
        <taxon>Glomerellales</taxon>
        <taxon>Glomerellaceae</taxon>
        <taxon>Colletotrichum</taxon>
        <taxon>Colletotrichum boninense species complex</taxon>
    </lineage>
</organism>
<evidence type="ECO:0000313" key="2">
    <source>
        <dbReference type="Proteomes" id="UP000781932"/>
    </source>
</evidence>